<dbReference type="FunCoup" id="A0A2R6Q167">
    <property type="interactions" value="2044"/>
</dbReference>
<dbReference type="SMART" id="SM00666">
    <property type="entry name" value="PB1"/>
    <property type="match status" value="1"/>
</dbReference>
<accession>A0A2R6Q167</accession>
<dbReference type="Gramene" id="PSR99970">
    <property type="protein sequence ID" value="PSR99970"/>
    <property type="gene ID" value="CEY00_Acc23870"/>
</dbReference>
<sequence>MENYSLSSYPDSGASTPLSREIDCENSSSWDEPISYKVKLFCSYGGRILPRPHDNLLSYVGGDTKILAVNRSVRFRAIVAKLSALCDSEVCFRYQLPGEDLDALISVTNDEDLEHMMVEYDRLCRASTKPARLRLFLFPVNQTAMEAYGADEAKSEREWFVDELNSARVRPIDVSSSPSAAVTVDESSPGFLFGLDKSRAPPAKGQILPEATVSDVFPREIHDGSDCGSEDRHVIGDPVVSAAEMQRQIQEFQRLQIAGNEQVMYYRKSDEANPRDYSGEYYAQQVQEKHPPSKSAAPVPMPIPVAYWQERGYAAAARHEPPVYLIQTPAGVYQSPAMQPITGQFPGQAYYGMHHRLAPEIYQAHPVYNTIPPPSIQQPQVGAYVDAVGMLRPPAPTGVGYNGAGRQVYYTLPGGLVSPYQDVTAPVDVRQGGGGAWIPESSTVVAKRSEAP</sequence>
<dbReference type="Proteomes" id="UP000241394">
    <property type="component" value="Chromosome LG21"/>
</dbReference>
<dbReference type="FunFam" id="3.10.20.90:FF:000058">
    <property type="entry name" value="Octicosapeptide/phox/Bem1p domain kinase superfamily protein"/>
    <property type="match status" value="1"/>
</dbReference>
<feature type="region of interest" description="Disordered" evidence="1">
    <location>
        <begin position="1"/>
        <end position="20"/>
    </location>
</feature>
<evidence type="ECO:0000313" key="4">
    <source>
        <dbReference type="Proteomes" id="UP000241394"/>
    </source>
</evidence>
<organism evidence="3 4">
    <name type="scientific">Actinidia chinensis var. chinensis</name>
    <name type="common">Chinese soft-hair kiwi</name>
    <dbReference type="NCBI Taxonomy" id="1590841"/>
    <lineage>
        <taxon>Eukaryota</taxon>
        <taxon>Viridiplantae</taxon>
        <taxon>Streptophyta</taxon>
        <taxon>Embryophyta</taxon>
        <taxon>Tracheophyta</taxon>
        <taxon>Spermatophyta</taxon>
        <taxon>Magnoliopsida</taxon>
        <taxon>eudicotyledons</taxon>
        <taxon>Gunneridae</taxon>
        <taxon>Pentapetalae</taxon>
        <taxon>asterids</taxon>
        <taxon>Ericales</taxon>
        <taxon>Actinidiaceae</taxon>
        <taxon>Actinidia</taxon>
    </lineage>
</organism>
<evidence type="ECO:0000259" key="2">
    <source>
        <dbReference type="SMART" id="SM00666"/>
    </source>
</evidence>
<evidence type="ECO:0000313" key="3">
    <source>
        <dbReference type="EMBL" id="PSR99970.1"/>
    </source>
</evidence>
<dbReference type="Pfam" id="PF00564">
    <property type="entry name" value="PB1"/>
    <property type="match status" value="1"/>
</dbReference>
<comment type="caution">
    <text evidence="3">The sequence shown here is derived from an EMBL/GenBank/DDBJ whole genome shotgun (WGS) entry which is preliminary data.</text>
</comment>
<dbReference type="InParanoid" id="A0A2R6Q167"/>
<dbReference type="SUPFAM" id="SSF54277">
    <property type="entry name" value="CAD &amp; PB1 domains"/>
    <property type="match status" value="1"/>
</dbReference>
<reference evidence="3 4" key="1">
    <citation type="submission" date="2017-07" db="EMBL/GenBank/DDBJ databases">
        <title>An improved, manually edited Actinidia chinensis var. chinensis (kiwifruit) genome highlights the challenges associated with draft genomes and gene prediction in plants.</title>
        <authorList>
            <person name="Pilkington S."/>
            <person name="Crowhurst R."/>
            <person name="Hilario E."/>
            <person name="Nardozza S."/>
            <person name="Fraser L."/>
            <person name="Peng Y."/>
            <person name="Gunaseelan K."/>
            <person name="Simpson R."/>
            <person name="Tahir J."/>
            <person name="Deroles S."/>
            <person name="Templeton K."/>
            <person name="Luo Z."/>
            <person name="Davy M."/>
            <person name="Cheng C."/>
            <person name="Mcneilage M."/>
            <person name="Scaglione D."/>
            <person name="Liu Y."/>
            <person name="Zhang Q."/>
            <person name="Datson P."/>
            <person name="De Silva N."/>
            <person name="Gardiner S."/>
            <person name="Bassett H."/>
            <person name="Chagne D."/>
            <person name="Mccallum J."/>
            <person name="Dzierzon H."/>
            <person name="Deng C."/>
            <person name="Wang Y.-Y."/>
            <person name="Barron N."/>
            <person name="Manako K."/>
            <person name="Bowen J."/>
            <person name="Foster T."/>
            <person name="Erridge Z."/>
            <person name="Tiffin H."/>
            <person name="Waite C."/>
            <person name="Davies K."/>
            <person name="Grierson E."/>
            <person name="Laing W."/>
            <person name="Kirk R."/>
            <person name="Chen X."/>
            <person name="Wood M."/>
            <person name="Montefiori M."/>
            <person name="Brummell D."/>
            <person name="Schwinn K."/>
            <person name="Catanach A."/>
            <person name="Fullerton C."/>
            <person name="Li D."/>
            <person name="Meiyalaghan S."/>
            <person name="Nieuwenhuizen N."/>
            <person name="Read N."/>
            <person name="Prakash R."/>
            <person name="Hunter D."/>
            <person name="Zhang H."/>
            <person name="Mckenzie M."/>
            <person name="Knabel M."/>
            <person name="Harris A."/>
            <person name="Allan A."/>
            <person name="Chen A."/>
            <person name="Janssen B."/>
            <person name="Plunkett B."/>
            <person name="Dwamena C."/>
            <person name="Voogd C."/>
            <person name="Leif D."/>
            <person name="Lafferty D."/>
            <person name="Souleyre E."/>
            <person name="Varkonyi-Gasic E."/>
            <person name="Gambi F."/>
            <person name="Hanley J."/>
            <person name="Yao J.-L."/>
            <person name="Cheung J."/>
            <person name="David K."/>
            <person name="Warren B."/>
            <person name="Marsh K."/>
            <person name="Snowden K."/>
            <person name="Lin-Wang K."/>
            <person name="Brian L."/>
            <person name="Martinez-Sanchez M."/>
            <person name="Wang M."/>
            <person name="Ileperuma N."/>
            <person name="Macnee N."/>
            <person name="Campin R."/>
            <person name="Mcatee P."/>
            <person name="Drummond R."/>
            <person name="Espley R."/>
            <person name="Ireland H."/>
            <person name="Wu R."/>
            <person name="Atkinson R."/>
            <person name="Karunairetnam S."/>
            <person name="Bulley S."/>
            <person name="Chunkath S."/>
            <person name="Hanley Z."/>
            <person name="Storey R."/>
            <person name="Thrimawithana A."/>
            <person name="Thomson S."/>
            <person name="David C."/>
            <person name="Testolin R."/>
        </authorList>
    </citation>
    <scope>NUCLEOTIDE SEQUENCE [LARGE SCALE GENOMIC DNA]</scope>
    <source>
        <strain evidence="4">cv. Red5</strain>
        <tissue evidence="3">Young leaf</tissue>
    </source>
</reference>
<feature type="compositionally biased region" description="Polar residues" evidence="1">
    <location>
        <begin position="1"/>
        <end position="18"/>
    </location>
</feature>
<dbReference type="OrthoDB" id="1938580at2759"/>
<dbReference type="EMBL" id="NKQK01000021">
    <property type="protein sequence ID" value="PSR99970.1"/>
    <property type="molecule type" value="Genomic_DNA"/>
</dbReference>
<dbReference type="OMA" id="ISDCEVC"/>
<evidence type="ECO:0000256" key="1">
    <source>
        <dbReference type="SAM" id="MobiDB-lite"/>
    </source>
</evidence>
<dbReference type="Gene3D" id="3.10.20.90">
    <property type="entry name" value="Phosphatidylinositol 3-kinase Catalytic Subunit, Chain A, domain 1"/>
    <property type="match status" value="1"/>
</dbReference>
<dbReference type="AlphaFoldDB" id="A0A2R6Q167"/>
<gene>
    <name evidence="3" type="ORF">CEY00_Acc23870</name>
</gene>
<dbReference type="InterPro" id="IPR000270">
    <property type="entry name" value="PB1_dom"/>
</dbReference>
<dbReference type="PANTHER" id="PTHR31066:SF85">
    <property type="entry name" value="OS02G0809100 PROTEIN"/>
    <property type="match status" value="1"/>
</dbReference>
<proteinExistence type="predicted"/>
<name>A0A2R6Q167_ACTCC</name>
<dbReference type="CDD" id="cd06410">
    <property type="entry name" value="PB1_UP2"/>
    <property type="match status" value="1"/>
</dbReference>
<dbReference type="PANTHER" id="PTHR31066">
    <property type="entry name" value="OS05G0427100 PROTEIN-RELATED"/>
    <property type="match status" value="1"/>
</dbReference>
<dbReference type="STRING" id="1590841.A0A2R6Q167"/>
<reference evidence="4" key="2">
    <citation type="journal article" date="2018" name="BMC Genomics">
        <title>A manually annotated Actinidia chinensis var. chinensis (kiwifruit) genome highlights the challenges associated with draft genomes and gene prediction in plants.</title>
        <authorList>
            <person name="Pilkington S.M."/>
            <person name="Crowhurst R."/>
            <person name="Hilario E."/>
            <person name="Nardozza S."/>
            <person name="Fraser L."/>
            <person name="Peng Y."/>
            <person name="Gunaseelan K."/>
            <person name="Simpson R."/>
            <person name="Tahir J."/>
            <person name="Deroles S.C."/>
            <person name="Templeton K."/>
            <person name="Luo Z."/>
            <person name="Davy M."/>
            <person name="Cheng C."/>
            <person name="McNeilage M."/>
            <person name="Scaglione D."/>
            <person name="Liu Y."/>
            <person name="Zhang Q."/>
            <person name="Datson P."/>
            <person name="De Silva N."/>
            <person name="Gardiner S.E."/>
            <person name="Bassett H."/>
            <person name="Chagne D."/>
            <person name="McCallum J."/>
            <person name="Dzierzon H."/>
            <person name="Deng C."/>
            <person name="Wang Y.Y."/>
            <person name="Barron L."/>
            <person name="Manako K."/>
            <person name="Bowen J."/>
            <person name="Foster T.M."/>
            <person name="Erridge Z.A."/>
            <person name="Tiffin H."/>
            <person name="Waite C.N."/>
            <person name="Davies K.M."/>
            <person name="Grierson E.P."/>
            <person name="Laing W.A."/>
            <person name="Kirk R."/>
            <person name="Chen X."/>
            <person name="Wood M."/>
            <person name="Montefiori M."/>
            <person name="Brummell D.A."/>
            <person name="Schwinn K.E."/>
            <person name="Catanach A."/>
            <person name="Fullerton C."/>
            <person name="Li D."/>
            <person name="Meiyalaghan S."/>
            <person name="Nieuwenhuizen N."/>
            <person name="Read N."/>
            <person name="Prakash R."/>
            <person name="Hunter D."/>
            <person name="Zhang H."/>
            <person name="McKenzie M."/>
            <person name="Knabel M."/>
            <person name="Harris A."/>
            <person name="Allan A.C."/>
            <person name="Gleave A."/>
            <person name="Chen A."/>
            <person name="Janssen B.J."/>
            <person name="Plunkett B."/>
            <person name="Ampomah-Dwamena C."/>
            <person name="Voogd C."/>
            <person name="Leif D."/>
            <person name="Lafferty D."/>
            <person name="Souleyre E.J.F."/>
            <person name="Varkonyi-Gasic E."/>
            <person name="Gambi F."/>
            <person name="Hanley J."/>
            <person name="Yao J.L."/>
            <person name="Cheung J."/>
            <person name="David K.M."/>
            <person name="Warren B."/>
            <person name="Marsh K."/>
            <person name="Snowden K.C."/>
            <person name="Lin-Wang K."/>
            <person name="Brian L."/>
            <person name="Martinez-Sanchez M."/>
            <person name="Wang M."/>
            <person name="Ileperuma N."/>
            <person name="Macnee N."/>
            <person name="Campin R."/>
            <person name="McAtee P."/>
            <person name="Drummond R.S.M."/>
            <person name="Espley R.V."/>
            <person name="Ireland H.S."/>
            <person name="Wu R."/>
            <person name="Atkinson R.G."/>
            <person name="Karunairetnam S."/>
            <person name="Bulley S."/>
            <person name="Chunkath S."/>
            <person name="Hanley Z."/>
            <person name="Storey R."/>
            <person name="Thrimawithana A.H."/>
            <person name="Thomson S."/>
            <person name="David C."/>
            <person name="Testolin R."/>
            <person name="Huang H."/>
            <person name="Hellens R.P."/>
            <person name="Schaffer R.J."/>
        </authorList>
    </citation>
    <scope>NUCLEOTIDE SEQUENCE [LARGE SCALE GENOMIC DNA]</scope>
    <source>
        <strain evidence="4">cv. Red5</strain>
    </source>
</reference>
<dbReference type="InterPro" id="IPR053198">
    <property type="entry name" value="Gynoecium_Dev_Regulator"/>
</dbReference>
<protein>
    <submittedName>
        <fullName evidence="3">Early nodulin-12 like</fullName>
    </submittedName>
</protein>
<keyword evidence="4" id="KW-1185">Reference proteome</keyword>
<feature type="domain" description="PB1" evidence="2">
    <location>
        <begin position="52"/>
        <end position="140"/>
    </location>
</feature>